<dbReference type="Gene3D" id="3.40.630.40">
    <property type="entry name" value="Zn-dependent exopeptidases"/>
    <property type="match status" value="1"/>
</dbReference>
<name>I2Q090_9BACT</name>
<keyword evidence="3" id="KW-0378">Hydrolase</keyword>
<dbReference type="EMBL" id="JH600068">
    <property type="protein sequence ID" value="EIG53196.1"/>
    <property type="molecule type" value="Genomic_DNA"/>
</dbReference>
<dbReference type="InterPro" id="IPR002508">
    <property type="entry name" value="MurNAc-LAA_cat"/>
</dbReference>
<sequence>MRAKRGGWLLGLPALALALFLAAAPSAPAWGGCRPEHLPIAVDAGHGPKLPGATSATGAPEYDFNFRLARQVVAALQAAGFPHAVLLDPVGRDLAPAARAKAANAARAGLLVSIHHDSAQPQFLETWTVAGQARRFSDRFAGYSVFYSGQNRHAAASLTLARLLGREMRRAGFAFTRHHAADIPGERRPLVDDTAGVYRYDGLAVLREAAMPAVLLEAGVIVNRAEEAELAGPDRQRRTAEAVARAVATWCAGQR</sequence>
<dbReference type="GO" id="GO:0009253">
    <property type="term" value="P:peptidoglycan catabolic process"/>
    <property type="evidence" value="ECO:0007669"/>
    <property type="project" value="InterPro"/>
</dbReference>
<keyword evidence="4" id="KW-0732">Signal</keyword>
<dbReference type="STRING" id="596152.DesU5LDRAFT_1512"/>
<dbReference type="SMART" id="SM00646">
    <property type="entry name" value="Ami_3"/>
    <property type="match status" value="1"/>
</dbReference>
<dbReference type="AlphaFoldDB" id="I2Q090"/>
<dbReference type="eggNOG" id="COG0860">
    <property type="taxonomic scope" value="Bacteria"/>
</dbReference>
<dbReference type="InterPro" id="IPR050695">
    <property type="entry name" value="N-acetylmuramoyl_amidase_3"/>
</dbReference>
<evidence type="ECO:0000256" key="1">
    <source>
        <dbReference type="ARBA" id="ARBA00001561"/>
    </source>
</evidence>
<feature type="chain" id="PRO_5003662950" description="N-acetylmuramoyl-L-alanine amidase" evidence="4">
    <location>
        <begin position="30"/>
        <end position="255"/>
    </location>
</feature>
<dbReference type="PANTHER" id="PTHR30404:SF0">
    <property type="entry name" value="N-ACETYLMURAMOYL-L-ALANINE AMIDASE AMIC"/>
    <property type="match status" value="1"/>
</dbReference>
<accession>I2Q090</accession>
<dbReference type="CDD" id="cd02696">
    <property type="entry name" value="MurNAc-LAA"/>
    <property type="match status" value="1"/>
</dbReference>
<gene>
    <name evidence="6" type="ORF">DesU5LDRAFT_1512</name>
</gene>
<dbReference type="PANTHER" id="PTHR30404">
    <property type="entry name" value="N-ACETYLMURAMOYL-L-ALANINE AMIDASE"/>
    <property type="match status" value="1"/>
</dbReference>
<evidence type="ECO:0000313" key="6">
    <source>
        <dbReference type="EMBL" id="EIG53196.1"/>
    </source>
</evidence>
<evidence type="ECO:0000256" key="3">
    <source>
        <dbReference type="ARBA" id="ARBA00022801"/>
    </source>
</evidence>
<dbReference type="EC" id="3.5.1.28" evidence="2"/>
<evidence type="ECO:0000259" key="5">
    <source>
        <dbReference type="SMART" id="SM00646"/>
    </source>
</evidence>
<evidence type="ECO:0000256" key="4">
    <source>
        <dbReference type="SAM" id="SignalP"/>
    </source>
</evidence>
<feature type="signal peptide" evidence="4">
    <location>
        <begin position="1"/>
        <end position="29"/>
    </location>
</feature>
<organism evidence="6">
    <name type="scientific">Desulfovibrio sp. U5L</name>
    <dbReference type="NCBI Taxonomy" id="596152"/>
    <lineage>
        <taxon>Bacteria</taxon>
        <taxon>Pseudomonadati</taxon>
        <taxon>Thermodesulfobacteriota</taxon>
        <taxon>Desulfovibrionia</taxon>
        <taxon>Desulfovibrionales</taxon>
        <taxon>Desulfovibrionaceae</taxon>
        <taxon>Desulfovibrio</taxon>
    </lineage>
</organism>
<evidence type="ECO:0000256" key="2">
    <source>
        <dbReference type="ARBA" id="ARBA00011901"/>
    </source>
</evidence>
<dbReference type="GO" id="GO:0030288">
    <property type="term" value="C:outer membrane-bounded periplasmic space"/>
    <property type="evidence" value="ECO:0007669"/>
    <property type="project" value="TreeGrafter"/>
</dbReference>
<reference evidence="6" key="1">
    <citation type="submission" date="2011-11" db="EMBL/GenBank/DDBJ databases">
        <title>Improved High-Quality Draft sequence of Desulfovibrio sp. U5L.</title>
        <authorList>
            <consortium name="US DOE Joint Genome Institute"/>
            <person name="Lucas S."/>
            <person name="Han J."/>
            <person name="Lapidus A."/>
            <person name="Cheng J.-F."/>
            <person name="Goodwin L."/>
            <person name="Pitluck S."/>
            <person name="Peters L."/>
            <person name="Ovchinnikova G."/>
            <person name="Held B."/>
            <person name="Detter J.C."/>
            <person name="Han C."/>
            <person name="Tapia R."/>
            <person name="Land M."/>
            <person name="Hauser L."/>
            <person name="Kyrpides N."/>
            <person name="Ivanova N."/>
            <person name="Pagani I."/>
            <person name="Gabster J."/>
            <person name="Walker C."/>
            <person name="Stolyar S."/>
            <person name="Stahl D."/>
            <person name="Arkin A."/>
            <person name="Dehal P."/>
            <person name="Hazen T."/>
            <person name="Woyke T."/>
        </authorList>
    </citation>
    <scope>NUCLEOTIDE SEQUENCE [LARGE SCALE GENOMIC DNA]</scope>
    <source>
        <strain evidence="6">U5L</strain>
    </source>
</reference>
<feature type="domain" description="MurNAc-LAA" evidence="5">
    <location>
        <begin position="100"/>
        <end position="248"/>
    </location>
</feature>
<dbReference type="OrthoDB" id="5451849at2"/>
<dbReference type="GO" id="GO:0008745">
    <property type="term" value="F:N-acetylmuramoyl-L-alanine amidase activity"/>
    <property type="evidence" value="ECO:0007669"/>
    <property type="project" value="UniProtKB-EC"/>
</dbReference>
<dbReference type="Pfam" id="PF01520">
    <property type="entry name" value="Amidase_3"/>
    <property type="match status" value="1"/>
</dbReference>
<dbReference type="SUPFAM" id="SSF53187">
    <property type="entry name" value="Zn-dependent exopeptidases"/>
    <property type="match status" value="1"/>
</dbReference>
<proteinExistence type="predicted"/>
<comment type="catalytic activity">
    <reaction evidence="1">
        <text>Hydrolyzes the link between N-acetylmuramoyl residues and L-amino acid residues in certain cell-wall glycopeptides.</text>
        <dbReference type="EC" id="3.5.1.28"/>
    </reaction>
</comment>
<dbReference type="PROSITE" id="PS51257">
    <property type="entry name" value="PROKAR_LIPOPROTEIN"/>
    <property type="match status" value="1"/>
</dbReference>
<dbReference type="HOGENOM" id="CLU_014322_6_0_7"/>
<protein>
    <recommendedName>
        <fullName evidence="2">N-acetylmuramoyl-L-alanine amidase</fullName>
        <ecNumber evidence="2">3.5.1.28</ecNumber>
    </recommendedName>
</protein>